<name>A0AAE0RZP7_9BIVA</name>
<keyword evidence="4" id="KW-0539">Nucleus</keyword>
<dbReference type="GO" id="GO:0006303">
    <property type="term" value="P:double-strand break repair via nonhomologous end joining"/>
    <property type="evidence" value="ECO:0007669"/>
    <property type="project" value="UniProtKB-ARBA"/>
</dbReference>
<dbReference type="AlphaFoldDB" id="A0AAE0RZP7"/>
<dbReference type="Pfam" id="PF09302">
    <property type="entry name" value="XLF"/>
    <property type="match status" value="1"/>
</dbReference>
<reference evidence="6" key="3">
    <citation type="submission" date="2023-05" db="EMBL/GenBank/DDBJ databases">
        <authorList>
            <person name="Smith C.H."/>
        </authorList>
    </citation>
    <scope>NUCLEOTIDE SEQUENCE</scope>
    <source>
        <strain evidence="6">CHS0354</strain>
        <tissue evidence="6">Mantle</tissue>
    </source>
</reference>
<evidence type="ECO:0000259" key="5">
    <source>
        <dbReference type="Pfam" id="PF09302"/>
    </source>
</evidence>
<dbReference type="GO" id="GO:0005634">
    <property type="term" value="C:nucleus"/>
    <property type="evidence" value="ECO:0007669"/>
    <property type="project" value="UniProtKB-SubCell"/>
</dbReference>
<evidence type="ECO:0000313" key="6">
    <source>
        <dbReference type="EMBL" id="KAK3582742.1"/>
    </source>
</evidence>
<accession>A0AAE0RZP7</accession>
<feature type="domain" description="XLF-like N-terminal" evidence="5">
    <location>
        <begin position="19"/>
        <end position="66"/>
    </location>
</feature>
<evidence type="ECO:0000256" key="3">
    <source>
        <dbReference type="ARBA" id="ARBA00023204"/>
    </source>
</evidence>
<evidence type="ECO:0000313" key="7">
    <source>
        <dbReference type="Proteomes" id="UP001195483"/>
    </source>
</evidence>
<comment type="subcellular location">
    <subcellularLocation>
        <location evidence="1">Nucleus</location>
    </subcellularLocation>
</comment>
<evidence type="ECO:0000256" key="2">
    <source>
        <dbReference type="ARBA" id="ARBA00022763"/>
    </source>
</evidence>
<evidence type="ECO:0000256" key="1">
    <source>
        <dbReference type="ARBA" id="ARBA00004123"/>
    </source>
</evidence>
<sequence length="68" mass="8272">MTTETDWRRKWTSNLCASPWHPLEIQGSPYLVKWLFNEILCEIILTDFDSFWYEELSNNSFKERVEAR</sequence>
<reference evidence="6" key="2">
    <citation type="journal article" date="2021" name="Genome Biol. Evol.">
        <title>Developing a high-quality reference genome for a parasitic bivalve with doubly uniparental inheritance (Bivalvia: Unionida).</title>
        <authorList>
            <person name="Smith C.H."/>
        </authorList>
    </citation>
    <scope>NUCLEOTIDE SEQUENCE</scope>
    <source>
        <strain evidence="6">CHS0354</strain>
        <tissue evidence="6">Mantle</tissue>
    </source>
</reference>
<keyword evidence="2" id="KW-0227">DNA damage</keyword>
<dbReference type="EMBL" id="JAEAOA010002320">
    <property type="protein sequence ID" value="KAK3582742.1"/>
    <property type="molecule type" value="Genomic_DNA"/>
</dbReference>
<organism evidence="6 7">
    <name type="scientific">Potamilus streckersoni</name>
    <dbReference type="NCBI Taxonomy" id="2493646"/>
    <lineage>
        <taxon>Eukaryota</taxon>
        <taxon>Metazoa</taxon>
        <taxon>Spiralia</taxon>
        <taxon>Lophotrochozoa</taxon>
        <taxon>Mollusca</taxon>
        <taxon>Bivalvia</taxon>
        <taxon>Autobranchia</taxon>
        <taxon>Heteroconchia</taxon>
        <taxon>Palaeoheterodonta</taxon>
        <taxon>Unionida</taxon>
        <taxon>Unionoidea</taxon>
        <taxon>Unionidae</taxon>
        <taxon>Ambleminae</taxon>
        <taxon>Lampsilini</taxon>
        <taxon>Potamilus</taxon>
    </lineage>
</organism>
<proteinExistence type="predicted"/>
<keyword evidence="7" id="KW-1185">Reference proteome</keyword>
<keyword evidence="3" id="KW-0234">DNA repair</keyword>
<gene>
    <name evidence="6" type="ORF">CHS0354_039786</name>
</gene>
<dbReference type="InterPro" id="IPR015381">
    <property type="entry name" value="XLF-like_N"/>
</dbReference>
<protein>
    <recommendedName>
        <fullName evidence="5">XLF-like N-terminal domain-containing protein</fullName>
    </recommendedName>
</protein>
<reference evidence="6" key="1">
    <citation type="journal article" date="2021" name="Genome Biol. Evol.">
        <title>A High-Quality Reference Genome for a Parasitic Bivalve with Doubly Uniparental Inheritance (Bivalvia: Unionida).</title>
        <authorList>
            <person name="Smith C.H."/>
        </authorList>
    </citation>
    <scope>NUCLEOTIDE SEQUENCE</scope>
    <source>
        <strain evidence="6">CHS0354</strain>
    </source>
</reference>
<comment type="caution">
    <text evidence="6">The sequence shown here is derived from an EMBL/GenBank/DDBJ whole genome shotgun (WGS) entry which is preliminary data.</text>
</comment>
<dbReference type="InterPro" id="IPR038051">
    <property type="entry name" value="XRCC4-like_N_sf"/>
</dbReference>
<dbReference type="Gene3D" id="2.170.210.10">
    <property type="entry name" value="DNA double-strand break repair and VJ recombination XRCC4, N-terminal"/>
    <property type="match status" value="1"/>
</dbReference>
<dbReference type="Proteomes" id="UP001195483">
    <property type="component" value="Unassembled WGS sequence"/>
</dbReference>
<evidence type="ECO:0000256" key="4">
    <source>
        <dbReference type="ARBA" id="ARBA00023242"/>
    </source>
</evidence>